<dbReference type="InterPro" id="IPR008920">
    <property type="entry name" value="TF_FadR/GntR_C"/>
</dbReference>
<dbReference type="SMART" id="SM00345">
    <property type="entry name" value="HTH_GNTR"/>
    <property type="match status" value="1"/>
</dbReference>
<comment type="caution">
    <text evidence="5">The sequence shown here is derived from an EMBL/GenBank/DDBJ whole genome shotgun (WGS) entry which is preliminary data.</text>
</comment>
<dbReference type="AlphaFoldDB" id="A0A7C5VY87"/>
<dbReference type="Gene3D" id="1.20.120.530">
    <property type="entry name" value="GntR ligand-binding domain-like"/>
    <property type="match status" value="1"/>
</dbReference>
<dbReference type="CDD" id="cd07377">
    <property type="entry name" value="WHTH_GntR"/>
    <property type="match status" value="1"/>
</dbReference>
<dbReference type="PANTHER" id="PTHR43537:SF5">
    <property type="entry name" value="UXU OPERON TRANSCRIPTIONAL REGULATOR"/>
    <property type="match status" value="1"/>
</dbReference>
<keyword evidence="3" id="KW-0804">Transcription</keyword>
<protein>
    <submittedName>
        <fullName evidence="5">FadR family transcriptional regulator</fullName>
    </submittedName>
</protein>
<dbReference type="InterPro" id="IPR000524">
    <property type="entry name" value="Tscrpt_reg_HTH_GntR"/>
</dbReference>
<dbReference type="SUPFAM" id="SSF46785">
    <property type="entry name" value="Winged helix' DNA-binding domain"/>
    <property type="match status" value="1"/>
</dbReference>
<dbReference type="PRINTS" id="PR00035">
    <property type="entry name" value="HTHGNTR"/>
</dbReference>
<evidence type="ECO:0000256" key="3">
    <source>
        <dbReference type="ARBA" id="ARBA00023163"/>
    </source>
</evidence>
<dbReference type="InterPro" id="IPR036390">
    <property type="entry name" value="WH_DNA-bd_sf"/>
</dbReference>
<name>A0A7C5VY87_THERO</name>
<dbReference type="Pfam" id="PF07729">
    <property type="entry name" value="FCD"/>
    <property type="match status" value="1"/>
</dbReference>
<dbReference type="SMART" id="SM00895">
    <property type="entry name" value="FCD"/>
    <property type="match status" value="1"/>
</dbReference>
<dbReference type="SUPFAM" id="SSF48008">
    <property type="entry name" value="GntR ligand-binding domain-like"/>
    <property type="match status" value="1"/>
</dbReference>
<dbReference type="PANTHER" id="PTHR43537">
    <property type="entry name" value="TRANSCRIPTIONAL REGULATOR, GNTR FAMILY"/>
    <property type="match status" value="1"/>
</dbReference>
<keyword evidence="1" id="KW-0805">Transcription regulation</keyword>
<evidence type="ECO:0000313" key="5">
    <source>
        <dbReference type="EMBL" id="HHM97077.1"/>
    </source>
</evidence>
<sequence>MAHRGIDGRDQVSQPRFRMVQREALWSEAADQIRSLIEQGVLPPGTRLPGERELSRQLGISRLSLREAIRSLQYAGYLQVIPGRGTFVRDTREWGASSLEQWLRQHDDLMNKIFEFRELFEPGVAALAAERATPAQLVALQRTIQAMREAAAAGDLDAAIAADAEFHYQLVALTHNDLIIRFLAQLLRSVGDERRASLNIPGQVERAIAGHEAIYEAIAQRDPERASALMRQHLRDARRYIHAWLQGALDPVTGHLRDWANGQTDKGGER</sequence>
<accession>A0A7C5VY87</accession>
<dbReference type="InterPro" id="IPR036388">
    <property type="entry name" value="WH-like_DNA-bd_sf"/>
</dbReference>
<dbReference type="Pfam" id="PF00392">
    <property type="entry name" value="GntR"/>
    <property type="match status" value="1"/>
</dbReference>
<evidence type="ECO:0000256" key="1">
    <source>
        <dbReference type="ARBA" id="ARBA00023015"/>
    </source>
</evidence>
<dbReference type="GO" id="GO:0003677">
    <property type="term" value="F:DNA binding"/>
    <property type="evidence" value="ECO:0007669"/>
    <property type="project" value="UniProtKB-KW"/>
</dbReference>
<dbReference type="GO" id="GO:0003700">
    <property type="term" value="F:DNA-binding transcription factor activity"/>
    <property type="evidence" value="ECO:0007669"/>
    <property type="project" value="InterPro"/>
</dbReference>
<proteinExistence type="predicted"/>
<feature type="domain" description="HTH gntR-type" evidence="4">
    <location>
        <begin position="23"/>
        <end position="91"/>
    </location>
</feature>
<dbReference type="PROSITE" id="PS50949">
    <property type="entry name" value="HTH_GNTR"/>
    <property type="match status" value="1"/>
</dbReference>
<evidence type="ECO:0000259" key="4">
    <source>
        <dbReference type="PROSITE" id="PS50949"/>
    </source>
</evidence>
<evidence type="ECO:0000256" key="2">
    <source>
        <dbReference type="ARBA" id="ARBA00023125"/>
    </source>
</evidence>
<gene>
    <name evidence="5" type="ORF">ENM21_07705</name>
</gene>
<dbReference type="Gene3D" id="1.10.10.10">
    <property type="entry name" value="Winged helix-like DNA-binding domain superfamily/Winged helix DNA-binding domain"/>
    <property type="match status" value="1"/>
</dbReference>
<dbReference type="InterPro" id="IPR011711">
    <property type="entry name" value="GntR_C"/>
</dbReference>
<organism evidence="5">
    <name type="scientific">Thermomicrobium roseum</name>
    <dbReference type="NCBI Taxonomy" id="500"/>
    <lineage>
        <taxon>Bacteria</taxon>
        <taxon>Pseudomonadati</taxon>
        <taxon>Thermomicrobiota</taxon>
        <taxon>Thermomicrobia</taxon>
        <taxon>Thermomicrobiales</taxon>
        <taxon>Thermomicrobiaceae</taxon>
        <taxon>Thermomicrobium</taxon>
    </lineage>
</organism>
<reference evidence="5" key="1">
    <citation type="journal article" date="2020" name="mSystems">
        <title>Genome- and Community-Level Interaction Insights into Carbon Utilization and Element Cycling Functions of Hydrothermarchaeota in Hydrothermal Sediment.</title>
        <authorList>
            <person name="Zhou Z."/>
            <person name="Liu Y."/>
            <person name="Xu W."/>
            <person name="Pan J."/>
            <person name="Luo Z.H."/>
            <person name="Li M."/>
        </authorList>
    </citation>
    <scope>NUCLEOTIDE SEQUENCE [LARGE SCALE GENOMIC DNA]</scope>
    <source>
        <strain evidence="5">SpSt-1065</strain>
    </source>
</reference>
<keyword evidence="2" id="KW-0238">DNA-binding</keyword>
<dbReference type="EMBL" id="DRWX01000350">
    <property type="protein sequence ID" value="HHM97077.1"/>
    <property type="molecule type" value="Genomic_DNA"/>
</dbReference>